<organism evidence="1 2">
    <name type="scientific">Avena sativa</name>
    <name type="common">Oat</name>
    <dbReference type="NCBI Taxonomy" id="4498"/>
    <lineage>
        <taxon>Eukaryota</taxon>
        <taxon>Viridiplantae</taxon>
        <taxon>Streptophyta</taxon>
        <taxon>Embryophyta</taxon>
        <taxon>Tracheophyta</taxon>
        <taxon>Spermatophyta</taxon>
        <taxon>Magnoliopsida</taxon>
        <taxon>Liliopsida</taxon>
        <taxon>Poales</taxon>
        <taxon>Poaceae</taxon>
        <taxon>BOP clade</taxon>
        <taxon>Pooideae</taxon>
        <taxon>Poodae</taxon>
        <taxon>Poeae</taxon>
        <taxon>Poeae Chloroplast Group 1 (Aveneae type)</taxon>
        <taxon>Aveninae</taxon>
        <taxon>Avena</taxon>
    </lineage>
</organism>
<accession>A0ACD5X5F9</accession>
<name>A0ACD5X5F9_AVESA</name>
<evidence type="ECO:0000313" key="2">
    <source>
        <dbReference type="Proteomes" id="UP001732700"/>
    </source>
</evidence>
<protein>
    <submittedName>
        <fullName evidence="1">Uncharacterized protein</fullName>
    </submittedName>
</protein>
<reference evidence="1" key="1">
    <citation type="submission" date="2021-05" db="EMBL/GenBank/DDBJ databases">
        <authorList>
            <person name="Scholz U."/>
            <person name="Mascher M."/>
            <person name="Fiebig A."/>
        </authorList>
    </citation>
    <scope>NUCLEOTIDE SEQUENCE [LARGE SCALE GENOMIC DNA]</scope>
</reference>
<keyword evidence="2" id="KW-1185">Reference proteome</keyword>
<evidence type="ECO:0000313" key="1">
    <source>
        <dbReference type="EnsemblPlants" id="AVESA.00010b.r2.4DG0756570.1.CDS.1"/>
    </source>
</evidence>
<proteinExistence type="predicted"/>
<dbReference type="EnsemblPlants" id="AVESA.00010b.r2.4DG0756570.1">
    <property type="protein sequence ID" value="AVESA.00010b.r2.4DG0756570.1.CDS.1"/>
    <property type="gene ID" value="AVESA.00010b.r2.4DG0756570"/>
</dbReference>
<sequence length="255" mass="27973">MDCRHGHALFVIPNFNGEVRVRPFDIFVLDPVTGRQRSVPSPYSHAECFSAAVFCAAQGCDHHDCQGGHFFVAVVSTDPFRSVTSGWLYSSETRIWSRLTPVEHHPNVKCENHIAAPSVLVGDAIYFNVDHIIKCQLGTLQLSAFEKPTDEHGTLMAAEDGGLGFAAAVDRTDLTLWSRVTEPGGAMGWTKIRVVDLKILLPDPFSIRENKHECGIRSRLELVSGLAEGTQIIFLSTCFGSYIVDLKSGRATVSS</sequence>
<reference evidence="1" key="2">
    <citation type="submission" date="2025-09" db="UniProtKB">
        <authorList>
            <consortium name="EnsemblPlants"/>
        </authorList>
    </citation>
    <scope>IDENTIFICATION</scope>
</reference>
<dbReference type="Proteomes" id="UP001732700">
    <property type="component" value="Chromosome 4D"/>
</dbReference>